<feature type="compositionally biased region" description="Basic and acidic residues" evidence="5">
    <location>
        <begin position="404"/>
        <end position="417"/>
    </location>
</feature>
<proteinExistence type="predicted"/>
<keyword evidence="3" id="KW-0862">Zinc</keyword>
<feature type="domain" description="RING-type" evidence="6">
    <location>
        <begin position="295"/>
        <end position="336"/>
    </location>
</feature>
<keyword evidence="2 4" id="KW-0863">Zinc-finger</keyword>
<dbReference type="PROSITE" id="PS50089">
    <property type="entry name" value="ZF_RING_2"/>
    <property type="match status" value="1"/>
</dbReference>
<protein>
    <recommendedName>
        <fullName evidence="6">RING-type domain-containing protein</fullName>
    </recommendedName>
</protein>
<dbReference type="EMBL" id="JBBBZM010000037">
    <property type="protein sequence ID" value="KAL0637253.1"/>
    <property type="molecule type" value="Genomic_DNA"/>
</dbReference>
<feature type="compositionally biased region" description="Polar residues" evidence="5">
    <location>
        <begin position="86"/>
        <end position="101"/>
    </location>
</feature>
<evidence type="ECO:0000259" key="6">
    <source>
        <dbReference type="PROSITE" id="PS50089"/>
    </source>
</evidence>
<dbReference type="PANTHER" id="PTHR45931:SF3">
    <property type="entry name" value="RING ZINC FINGER-CONTAINING PROTEIN"/>
    <property type="match status" value="1"/>
</dbReference>
<dbReference type="InterPro" id="IPR051834">
    <property type="entry name" value="RING_finger_E3_ligase"/>
</dbReference>
<organism evidence="7 8">
    <name type="scientific">Discina gigas</name>
    <dbReference type="NCBI Taxonomy" id="1032678"/>
    <lineage>
        <taxon>Eukaryota</taxon>
        <taxon>Fungi</taxon>
        <taxon>Dikarya</taxon>
        <taxon>Ascomycota</taxon>
        <taxon>Pezizomycotina</taxon>
        <taxon>Pezizomycetes</taxon>
        <taxon>Pezizales</taxon>
        <taxon>Discinaceae</taxon>
        <taxon>Discina</taxon>
    </lineage>
</organism>
<dbReference type="Proteomes" id="UP001447188">
    <property type="component" value="Unassembled WGS sequence"/>
</dbReference>
<feature type="compositionally biased region" description="Low complexity" evidence="5">
    <location>
        <begin position="147"/>
        <end position="166"/>
    </location>
</feature>
<dbReference type="Gene3D" id="3.30.40.10">
    <property type="entry name" value="Zinc/RING finger domain, C3HC4 (zinc finger)"/>
    <property type="match status" value="1"/>
</dbReference>
<gene>
    <name evidence="7" type="ORF">Q9L58_003737</name>
</gene>
<evidence type="ECO:0000256" key="3">
    <source>
        <dbReference type="ARBA" id="ARBA00022833"/>
    </source>
</evidence>
<name>A0ABR3GN44_9PEZI</name>
<dbReference type="SUPFAM" id="SSF57850">
    <property type="entry name" value="RING/U-box"/>
    <property type="match status" value="1"/>
</dbReference>
<evidence type="ECO:0000313" key="8">
    <source>
        <dbReference type="Proteomes" id="UP001447188"/>
    </source>
</evidence>
<evidence type="ECO:0000256" key="2">
    <source>
        <dbReference type="ARBA" id="ARBA00022771"/>
    </source>
</evidence>
<sequence length="417" mass="45315">MSSLTNNPPGQRELVYCHLCRDEWYRDEHGLVCPHCGGDFVEIIENTNDPRNHNPNLPEVFGVESDDEAGPAATYIRIESPNFSFTSTQRNFGSRTQQHSRGATAEAGRDGVHSNPDDMILELFTNMLRNIVGDAHAGGVGGATPETPSTGPEQGQTTGTGPTRSPVHPHTPMPSIFGPPPPVFRWPYDSSARLNPRDANSPQPHEETVLDLPTFLASFFGPGAPDTGGLLARVLGIPPGAGGDYVYSQADLDRVITQLMEQHQGNAPPPANKEVIESLPKIKVTAKMVADGQDCAICKEDLVKEEEVTKLPCNHTYHFDCVSRWLEAHDTCPICRHPVTPEDQRPAAPQSPGAPNRAQSTMWPFAHSVPSRHNRSSSSGPSPPSSGSPGDQGSGSGNRQIGHRWSELFRRRDNDRS</sequence>
<dbReference type="InterPro" id="IPR013083">
    <property type="entry name" value="Znf_RING/FYVE/PHD"/>
</dbReference>
<evidence type="ECO:0000313" key="7">
    <source>
        <dbReference type="EMBL" id="KAL0637253.1"/>
    </source>
</evidence>
<feature type="region of interest" description="Disordered" evidence="5">
    <location>
        <begin position="340"/>
        <end position="417"/>
    </location>
</feature>
<evidence type="ECO:0000256" key="1">
    <source>
        <dbReference type="ARBA" id="ARBA00022723"/>
    </source>
</evidence>
<dbReference type="Pfam" id="PF13639">
    <property type="entry name" value="zf-RING_2"/>
    <property type="match status" value="1"/>
</dbReference>
<dbReference type="InterPro" id="IPR001841">
    <property type="entry name" value="Znf_RING"/>
</dbReference>
<reference evidence="7 8" key="1">
    <citation type="submission" date="2024-02" db="EMBL/GenBank/DDBJ databases">
        <title>Discinaceae phylogenomics.</title>
        <authorList>
            <person name="Dirks A.C."/>
            <person name="James T.Y."/>
        </authorList>
    </citation>
    <scope>NUCLEOTIDE SEQUENCE [LARGE SCALE GENOMIC DNA]</scope>
    <source>
        <strain evidence="7 8">ACD0624</strain>
    </source>
</reference>
<feature type="region of interest" description="Disordered" evidence="5">
    <location>
        <begin position="137"/>
        <end position="180"/>
    </location>
</feature>
<dbReference type="PANTHER" id="PTHR45931">
    <property type="entry name" value="SI:CH211-59O9.10"/>
    <property type="match status" value="1"/>
</dbReference>
<feature type="region of interest" description="Disordered" evidence="5">
    <location>
        <begin position="86"/>
        <end position="114"/>
    </location>
</feature>
<accession>A0ABR3GN44</accession>
<evidence type="ECO:0000256" key="4">
    <source>
        <dbReference type="PROSITE-ProRule" id="PRU00175"/>
    </source>
</evidence>
<feature type="compositionally biased region" description="Pro residues" evidence="5">
    <location>
        <begin position="169"/>
        <end position="180"/>
    </location>
</feature>
<comment type="caution">
    <text evidence="7">The sequence shown here is derived from an EMBL/GenBank/DDBJ whole genome shotgun (WGS) entry which is preliminary data.</text>
</comment>
<keyword evidence="8" id="KW-1185">Reference proteome</keyword>
<dbReference type="SMART" id="SM00184">
    <property type="entry name" value="RING"/>
    <property type="match status" value="1"/>
</dbReference>
<keyword evidence="1" id="KW-0479">Metal-binding</keyword>
<evidence type="ECO:0000256" key="5">
    <source>
        <dbReference type="SAM" id="MobiDB-lite"/>
    </source>
</evidence>